<dbReference type="Pfam" id="PF13411">
    <property type="entry name" value="MerR_1"/>
    <property type="match status" value="1"/>
</dbReference>
<dbReference type="RefSeq" id="WP_264816906.1">
    <property type="nucleotide sequence ID" value="NZ_BAPV01000057.1"/>
</dbReference>
<dbReference type="EMBL" id="BAPV01000057">
    <property type="protein sequence ID" value="GBQ92406.1"/>
    <property type="molecule type" value="Genomic_DNA"/>
</dbReference>
<gene>
    <name evidence="6" type="ORF">AA0535_2541</name>
</gene>
<evidence type="ECO:0000259" key="5">
    <source>
        <dbReference type="PROSITE" id="PS50937"/>
    </source>
</evidence>
<evidence type="ECO:0000256" key="2">
    <source>
        <dbReference type="ARBA" id="ARBA00023015"/>
    </source>
</evidence>
<evidence type="ECO:0000313" key="7">
    <source>
        <dbReference type="Proteomes" id="UP001062776"/>
    </source>
</evidence>
<sequence length="263" mass="29705">MRDRSIGEMATQCGLSIRSLRHLEEKGLIVPRRSEAGRRVYGADDVALITKIMVLKQSGYRLSEISAAMLEPSLDSRSLIDTQIQHLTAKQREIAAMLRRLHQTRDLMENCAVPDVDGLCSLINEAQKIMTNQDYKDIAKRYSFSEEEWDRWQSVGAALFPDDARTTYEHSWESLIARVEHAVQRNIDPASAEAQNLLGEWLQLQQPMLDALGKEHWSKAASMYADMESWQTDTVKAPFSAAVYGFMTAAQKCRAEKAQAPCP</sequence>
<keyword evidence="4" id="KW-0804">Transcription</keyword>
<keyword evidence="2" id="KW-0805">Transcription regulation</keyword>
<accession>A0ABQ0Q5I4</accession>
<dbReference type="Pfam" id="PF07739">
    <property type="entry name" value="TipAS"/>
    <property type="match status" value="1"/>
</dbReference>
<evidence type="ECO:0000256" key="3">
    <source>
        <dbReference type="ARBA" id="ARBA00023125"/>
    </source>
</evidence>
<keyword evidence="7" id="KW-1185">Reference proteome</keyword>
<dbReference type="InterPro" id="IPR009061">
    <property type="entry name" value="DNA-bd_dom_put_sf"/>
</dbReference>
<dbReference type="InterPro" id="IPR000551">
    <property type="entry name" value="MerR-type_HTH_dom"/>
</dbReference>
<evidence type="ECO:0000256" key="4">
    <source>
        <dbReference type="ARBA" id="ARBA00023163"/>
    </source>
</evidence>
<proteinExistence type="predicted"/>
<dbReference type="InterPro" id="IPR047057">
    <property type="entry name" value="MerR_fam"/>
</dbReference>
<dbReference type="SUPFAM" id="SSF46955">
    <property type="entry name" value="Putative DNA-binding domain"/>
    <property type="match status" value="1"/>
</dbReference>
<keyword evidence="1" id="KW-0678">Repressor</keyword>
<name>A0ABQ0Q5I4_9PROT</name>
<comment type="caution">
    <text evidence="6">The sequence shown here is derived from an EMBL/GenBank/DDBJ whole genome shotgun (WGS) entry which is preliminary data.</text>
</comment>
<dbReference type="InterPro" id="IPR012925">
    <property type="entry name" value="TipAS_dom"/>
</dbReference>
<reference evidence="6" key="1">
    <citation type="submission" date="2013-04" db="EMBL/GenBank/DDBJ databases">
        <title>The genome sequencing project of 58 acetic acid bacteria.</title>
        <authorList>
            <person name="Okamoto-Kainuma A."/>
            <person name="Ishikawa M."/>
            <person name="Umino S."/>
            <person name="Koizumi Y."/>
            <person name="Shiwa Y."/>
            <person name="Yoshikawa H."/>
            <person name="Matsutani M."/>
            <person name="Matsushita K."/>
        </authorList>
    </citation>
    <scope>NUCLEOTIDE SEQUENCE</scope>
    <source>
        <strain evidence="6">NRIC 0535</strain>
    </source>
</reference>
<feature type="domain" description="HTH merR-type" evidence="5">
    <location>
        <begin position="1"/>
        <end position="71"/>
    </location>
</feature>
<dbReference type="Proteomes" id="UP001062776">
    <property type="component" value="Unassembled WGS sequence"/>
</dbReference>
<evidence type="ECO:0000313" key="6">
    <source>
        <dbReference type="EMBL" id="GBQ92406.1"/>
    </source>
</evidence>
<dbReference type="Gene3D" id="1.10.1660.10">
    <property type="match status" value="1"/>
</dbReference>
<dbReference type="CDD" id="cd01106">
    <property type="entry name" value="HTH_TipAL-Mta"/>
    <property type="match status" value="1"/>
</dbReference>
<dbReference type="PANTHER" id="PTHR30204">
    <property type="entry name" value="REDOX-CYCLING DRUG-SENSING TRANSCRIPTIONAL ACTIVATOR SOXR"/>
    <property type="match status" value="1"/>
</dbReference>
<keyword evidence="3" id="KW-0238">DNA-binding</keyword>
<dbReference type="PANTHER" id="PTHR30204:SF69">
    <property type="entry name" value="MERR-FAMILY TRANSCRIPTIONAL REGULATOR"/>
    <property type="match status" value="1"/>
</dbReference>
<protein>
    <submittedName>
        <fullName evidence="6">MerR family transcriptional regulator</fullName>
    </submittedName>
</protein>
<evidence type="ECO:0000256" key="1">
    <source>
        <dbReference type="ARBA" id="ARBA00022491"/>
    </source>
</evidence>
<dbReference type="SMART" id="SM00422">
    <property type="entry name" value="HTH_MERR"/>
    <property type="match status" value="1"/>
</dbReference>
<dbReference type="PROSITE" id="PS50937">
    <property type="entry name" value="HTH_MERR_2"/>
    <property type="match status" value="1"/>
</dbReference>
<organism evidence="6 7">
    <name type="scientific">Asaia krungthepensis NRIC 0535</name>
    <dbReference type="NCBI Taxonomy" id="1307925"/>
    <lineage>
        <taxon>Bacteria</taxon>
        <taxon>Pseudomonadati</taxon>
        <taxon>Pseudomonadota</taxon>
        <taxon>Alphaproteobacteria</taxon>
        <taxon>Acetobacterales</taxon>
        <taxon>Acetobacteraceae</taxon>
        <taxon>Asaia</taxon>
    </lineage>
</organism>